<dbReference type="SUPFAM" id="SSF53067">
    <property type="entry name" value="Actin-like ATPase domain"/>
    <property type="match status" value="1"/>
</dbReference>
<dbReference type="InterPro" id="IPR000600">
    <property type="entry name" value="ROK"/>
</dbReference>
<dbReference type="PANTHER" id="PTHR18964:SF149">
    <property type="entry name" value="BIFUNCTIONAL UDP-N-ACETYLGLUCOSAMINE 2-EPIMERASE_N-ACETYLMANNOSAMINE KINASE"/>
    <property type="match status" value="1"/>
</dbReference>
<dbReference type="SUPFAM" id="SSF46785">
    <property type="entry name" value="Winged helix' DNA-binding domain"/>
    <property type="match status" value="1"/>
</dbReference>
<comment type="caution">
    <text evidence="2">The sequence shown here is derived from an EMBL/GenBank/DDBJ whole genome shotgun (WGS) entry which is preliminary data.</text>
</comment>
<name>A0A5M3XGE3_9ACTN</name>
<dbReference type="Pfam" id="PF13412">
    <property type="entry name" value="HTH_24"/>
    <property type="match status" value="1"/>
</dbReference>
<dbReference type="PANTHER" id="PTHR18964">
    <property type="entry name" value="ROK (REPRESSOR, ORF, KINASE) FAMILY"/>
    <property type="match status" value="1"/>
</dbReference>
<gene>
    <name evidence="2" type="ORF">Aple_026220</name>
</gene>
<proteinExistence type="inferred from homology"/>
<dbReference type="Proteomes" id="UP000377595">
    <property type="component" value="Unassembled WGS sequence"/>
</dbReference>
<evidence type="ECO:0000256" key="1">
    <source>
        <dbReference type="ARBA" id="ARBA00006479"/>
    </source>
</evidence>
<dbReference type="AlphaFoldDB" id="A0A5M3XGE3"/>
<keyword evidence="3" id="KW-1185">Reference proteome</keyword>
<accession>A0A5M3XGE3</accession>
<dbReference type="Gene3D" id="1.10.10.10">
    <property type="entry name" value="Winged helix-like DNA-binding domain superfamily/Winged helix DNA-binding domain"/>
    <property type="match status" value="1"/>
</dbReference>
<reference evidence="2 3" key="1">
    <citation type="submission" date="2019-10" db="EMBL/GenBank/DDBJ databases">
        <title>Whole genome shotgun sequence of Acrocarpospora pleiomorpha NBRC 16267.</title>
        <authorList>
            <person name="Ichikawa N."/>
            <person name="Kimura A."/>
            <person name="Kitahashi Y."/>
            <person name="Komaki H."/>
            <person name="Oguchi A."/>
        </authorList>
    </citation>
    <scope>NUCLEOTIDE SEQUENCE [LARGE SCALE GENOMIC DNA]</scope>
    <source>
        <strain evidence="2 3">NBRC 16267</strain>
    </source>
</reference>
<comment type="similarity">
    <text evidence="1">Belongs to the ROK (NagC/XylR) family.</text>
</comment>
<dbReference type="GO" id="GO:0016301">
    <property type="term" value="F:kinase activity"/>
    <property type="evidence" value="ECO:0007669"/>
    <property type="project" value="UniProtKB-KW"/>
</dbReference>
<keyword evidence="2" id="KW-0418">Kinase</keyword>
<dbReference type="InterPro" id="IPR043129">
    <property type="entry name" value="ATPase_NBD"/>
</dbReference>
<sequence>MRDRGPQPRIELARRLNVSPTTVTKVVSRLLDEGVVTESGVEGPGLRVGRPSMHVALVPTAAHVVGVQVGVGTVHIGLCDLLGRPRHRARFDFDAAGTEATVVLGRLVAHLDALMREVGVTADGVLGVGVAVPGAVDRHQRRNLLALNLGWRDVGFSDHLEATLGIPTIVDHNVRAMALGEARHGGHGDADPLLYVYARTGVGAGIVIDGAPFRSGAHGVSELGHMRVSDNGRACACGADGCLETIVSEPRIAERLACLGSPADAPLARLVAHGDPRAIAAVDDIVEHLAIGLAFAVNLLNPRLIVLGGMFDDAPDPIIDRIEAAVHRKAFPVLREAVRVGRSVLGGDSGIVGGATIALDRYFYT</sequence>
<evidence type="ECO:0000313" key="3">
    <source>
        <dbReference type="Proteomes" id="UP000377595"/>
    </source>
</evidence>
<dbReference type="InterPro" id="IPR036390">
    <property type="entry name" value="WH_DNA-bd_sf"/>
</dbReference>
<evidence type="ECO:0000313" key="2">
    <source>
        <dbReference type="EMBL" id="GES19726.1"/>
    </source>
</evidence>
<organism evidence="2 3">
    <name type="scientific">Acrocarpospora pleiomorpha</name>
    <dbReference type="NCBI Taxonomy" id="90975"/>
    <lineage>
        <taxon>Bacteria</taxon>
        <taxon>Bacillati</taxon>
        <taxon>Actinomycetota</taxon>
        <taxon>Actinomycetes</taxon>
        <taxon>Streptosporangiales</taxon>
        <taxon>Streptosporangiaceae</taxon>
        <taxon>Acrocarpospora</taxon>
    </lineage>
</organism>
<dbReference type="Gene3D" id="3.30.420.40">
    <property type="match status" value="2"/>
</dbReference>
<keyword evidence="2" id="KW-0808">Transferase</keyword>
<dbReference type="Pfam" id="PF00480">
    <property type="entry name" value="ROK"/>
    <property type="match status" value="1"/>
</dbReference>
<dbReference type="EMBL" id="BLAF01000013">
    <property type="protein sequence ID" value="GES19726.1"/>
    <property type="molecule type" value="Genomic_DNA"/>
</dbReference>
<protein>
    <submittedName>
        <fullName evidence="2">Sugar kinase</fullName>
    </submittedName>
</protein>
<dbReference type="InterPro" id="IPR036388">
    <property type="entry name" value="WH-like_DNA-bd_sf"/>
</dbReference>